<dbReference type="AlphaFoldDB" id="A0A9W6MXU2"/>
<evidence type="ECO:0000313" key="2">
    <source>
        <dbReference type="EMBL" id="GLK70270.1"/>
    </source>
</evidence>
<dbReference type="EMBL" id="BSFJ01000002">
    <property type="protein sequence ID" value="GLK70270.1"/>
    <property type="molecule type" value="Genomic_DNA"/>
</dbReference>
<evidence type="ECO:0000313" key="3">
    <source>
        <dbReference type="Proteomes" id="UP001143370"/>
    </source>
</evidence>
<sequence length="151" mass="16268">MSVGVALGLILLSGLAHTAMAAPSGDSRVVGDVQIYMGILPAELVRGHPQGHTENSMHGGQPMARGQFHIVVALFDVRSGRRLTGADVSARVSEIGLAGSQKNLNPMEIAGTESYGNYFEMQGNGPFRISLTIRLRDRAQDIKVEFEEQHQ</sequence>
<dbReference type="Proteomes" id="UP001143370">
    <property type="component" value="Unassembled WGS sequence"/>
</dbReference>
<feature type="chain" id="PRO_5040993011" description="DUF4426 domain-containing protein" evidence="1">
    <location>
        <begin position="22"/>
        <end position="151"/>
    </location>
</feature>
<reference evidence="2" key="1">
    <citation type="journal article" date="2014" name="Int. J. Syst. Evol. Microbiol.">
        <title>Complete genome sequence of Corynebacterium casei LMG S-19264T (=DSM 44701T), isolated from a smear-ripened cheese.</title>
        <authorList>
            <consortium name="US DOE Joint Genome Institute (JGI-PGF)"/>
            <person name="Walter F."/>
            <person name="Albersmeier A."/>
            <person name="Kalinowski J."/>
            <person name="Ruckert C."/>
        </authorList>
    </citation>
    <scope>NUCLEOTIDE SEQUENCE</scope>
    <source>
        <strain evidence="2">VKM B-2484</strain>
    </source>
</reference>
<accession>A0A9W6MXU2</accession>
<organism evidence="2 3">
    <name type="scientific">Ancylobacter dichloromethanicus</name>
    <dbReference type="NCBI Taxonomy" id="518825"/>
    <lineage>
        <taxon>Bacteria</taxon>
        <taxon>Pseudomonadati</taxon>
        <taxon>Pseudomonadota</taxon>
        <taxon>Alphaproteobacteria</taxon>
        <taxon>Hyphomicrobiales</taxon>
        <taxon>Xanthobacteraceae</taxon>
        <taxon>Ancylobacter</taxon>
    </lineage>
</organism>
<gene>
    <name evidence="2" type="ORF">GCM10017643_03850</name>
</gene>
<evidence type="ECO:0008006" key="4">
    <source>
        <dbReference type="Google" id="ProtNLM"/>
    </source>
</evidence>
<proteinExistence type="predicted"/>
<name>A0A9W6MXU2_9HYPH</name>
<keyword evidence="1" id="KW-0732">Signal</keyword>
<feature type="signal peptide" evidence="1">
    <location>
        <begin position="1"/>
        <end position="21"/>
    </location>
</feature>
<protein>
    <recommendedName>
        <fullName evidence="4">DUF4426 domain-containing protein</fullName>
    </recommendedName>
</protein>
<evidence type="ECO:0000256" key="1">
    <source>
        <dbReference type="SAM" id="SignalP"/>
    </source>
</evidence>
<comment type="caution">
    <text evidence="2">The sequence shown here is derived from an EMBL/GenBank/DDBJ whole genome shotgun (WGS) entry which is preliminary data.</text>
</comment>
<reference evidence="2" key="2">
    <citation type="submission" date="2023-01" db="EMBL/GenBank/DDBJ databases">
        <authorList>
            <person name="Sun Q."/>
            <person name="Evtushenko L."/>
        </authorList>
    </citation>
    <scope>NUCLEOTIDE SEQUENCE</scope>
    <source>
        <strain evidence="2">VKM B-2484</strain>
    </source>
</reference>
<keyword evidence="3" id="KW-1185">Reference proteome</keyword>